<evidence type="ECO:0000313" key="1">
    <source>
        <dbReference type="EMBL" id="SVD58560.1"/>
    </source>
</evidence>
<protein>
    <submittedName>
        <fullName evidence="1">Uncharacterized protein</fullName>
    </submittedName>
</protein>
<reference evidence="1" key="1">
    <citation type="submission" date="2018-05" db="EMBL/GenBank/DDBJ databases">
        <authorList>
            <person name="Lanie J.A."/>
            <person name="Ng W.-L."/>
            <person name="Kazmierczak K.M."/>
            <person name="Andrzejewski T.M."/>
            <person name="Davidsen T.M."/>
            <person name="Wayne K.J."/>
            <person name="Tettelin H."/>
            <person name="Glass J.I."/>
            <person name="Rusch D."/>
            <person name="Podicherti R."/>
            <person name="Tsui H.-C.T."/>
            <person name="Winkler M.E."/>
        </authorList>
    </citation>
    <scope>NUCLEOTIDE SEQUENCE</scope>
</reference>
<gene>
    <name evidence="1" type="ORF">METZ01_LOCUS411414</name>
</gene>
<proteinExistence type="predicted"/>
<sequence length="40" mass="4858">MLMFYLSFETMSRKIFIIVNNDSNHFNSAKLENQIKKKLY</sequence>
<organism evidence="1">
    <name type="scientific">marine metagenome</name>
    <dbReference type="NCBI Taxonomy" id="408172"/>
    <lineage>
        <taxon>unclassified sequences</taxon>
        <taxon>metagenomes</taxon>
        <taxon>ecological metagenomes</taxon>
    </lineage>
</organism>
<dbReference type="EMBL" id="UINC01160104">
    <property type="protein sequence ID" value="SVD58560.1"/>
    <property type="molecule type" value="Genomic_DNA"/>
</dbReference>
<accession>A0A382WIX3</accession>
<name>A0A382WIX3_9ZZZZ</name>
<dbReference type="AlphaFoldDB" id="A0A382WIX3"/>